<organism evidence="1 2">
    <name type="scientific">Bugula neritina</name>
    <name type="common">Brown bryozoan</name>
    <name type="synonym">Sertularia neritina</name>
    <dbReference type="NCBI Taxonomy" id="10212"/>
    <lineage>
        <taxon>Eukaryota</taxon>
        <taxon>Metazoa</taxon>
        <taxon>Spiralia</taxon>
        <taxon>Lophotrochozoa</taxon>
        <taxon>Bryozoa</taxon>
        <taxon>Gymnolaemata</taxon>
        <taxon>Cheilostomatida</taxon>
        <taxon>Flustrina</taxon>
        <taxon>Buguloidea</taxon>
        <taxon>Bugulidae</taxon>
        <taxon>Bugula</taxon>
    </lineage>
</organism>
<dbReference type="EMBL" id="VXIV02003270">
    <property type="protein sequence ID" value="KAF6018886.1"/>
    <property type="molecule type" value="Genomic_DNA"/>
</dbReference>
<name>A0A7J7IZB4_BUGNE</name>
<accession>A0A7J7IZB4</accession>
<sequence length="82" mass="8855">MQLLLNKVRIVTGISTALYDSLTVQQQHTVFSSLTSNAAVDILLAIDLAFDLVMTAPNLALASLAEFLCKDPLLPEERIPSA</sequence>
<evidence type="ECO:0000313" key="1">
    <source>
        <dbReference type="EMBL" id="KAF6018886.1"/>
    </source>
</evidence>
<gene>
    <name evidence="1" type="ORF">EB796_022830</name>
</gene>
<dbReference type="AlphaFoldDB" id="A0A7J7IZB4"/>
<reference evidence="1" key="1">
    <citation type="submission" date="2020-06" db="EMBL/GenBank/DDBJ databases">
        <title>Draft genome of Bugula neritina, a colonial animal packing powerful symbionts and potential medicines.</title>
        <authorList>
            <person name="Rayko M."/>
        </authorList>
    </citation>
    <scope>NUCLEOTIDE SEQUENCE [LARGE SCALE GENOMIC DNA]</scope>
    <source>
        <strain evidence="1">Kwan_BN1</strain>
    </source>
</reference>
<comment type="caution">
    <text evidence="1">The sequence shown here is derived from an EMBL/GenBank/DDBJ whole genome shotgun (WGS) entry which is preliminary data.</text>
</comment>
<protein>
    <submittedName>
        <fullName evidence="1">Uncharacterized protein</fullName>
    </submittedName>
</protein>
<keyword evidence="2" id="KW-1185">Reference proteome</keyword>
<evidence type="ECO:0000313" key="2">
    <source>
        <dbReference type="Proteomes" id="UP000593567"/>
    </source>
</evidence>
<dbReference type="Proteomes" id="UP000593567">
    <property type="component" value="Unassembled WGS sequence"/>
</dbReference>
<proteinExistence type="predicted"/>